<reference evidence="1 2" key="1">
    <citation type="submission" date="2015-11" db="EMBL/GenBank/DDBJ databases">
        <title>Expanding the genomic diversity of Burkholderia species for the development of highly accurate diagnostics.</title>
        <authorList>
            <person name="Sahl J."/>
            <person name="Keim P."/>
            <person name="Wagner D."/>
        </authorList>
    </citation>
    <scope>NUCLEOTIDE SEQUENCE [LARGE SCALE GENOMIC DNA]</scope>
    <source>
        <strain evidence="1 2">MSMB2036</strain>
    </source>
</reference>
<dbReference type="EMBL" id="LOXM01000156">
    <property type="protein sequence ID" value="KVG63446.1"/>
    <property type="molecule type" value="Genomic_DNA"/>
</dbReference>
<dbReference type="Proteomes" id="UP000064029">
    <property type="component" value="Unassembled WGS sequence"/>
</dbReference>
<accession>A0A103R918</accession>
<comment type="caution">
    <text evidence="1">The sequence shown here is derived from an EMBL/GenBank/DDBJ whole genome shotgun (WGS) entry which is preliminary data.</text>
</comment>
<dbReference type="AlphaFoldDB" id="A0A103R918"/>
<organism evidence="1 2">
    <name type="scientific">Burkholderia ubonensis</name>
    <dbReference type="NCBI Taxonomy" id="101571"/>
    <lineage>
        <taxon>Bacteria</taxon>
        <taxon>Pseudomonadati</taxon>
        <taxon>Pseudomonadota</taxon>
        <taxon>Betaproteobacteria</taxon>
        <taxon>Burkholderiales</taxon>
        <taxon>Burkholderiaceae</taxon>
        <taxon>Burkholderia</taxon>
        <taxon>Burkholderia cepacia complex</taxon>
    </lineage>
</organism>
<sequence>MFHKEDIGHFCLECLSGATFVDVHIACIVLGIDIEEIEFSMEESPDRNPDFPRPVVRRGQQVRWRLKSLIQYIEKKVKAEVESCCCLTRPHGFAAQSEVA</sequence>
<gene>
    <name evidence="1" type="ORF">WJ33_03435</name>
</gene>
<evidence type="ECO:0000313" key="1">
    <source>
        <dbReference type="EMBL" id="KVG63446.1"/>
    </source>
</evidence>
<protein>
    <submittedName>
        <fullName evidence="1">Uncharacterized protein</fullName>
    </submittedName>
</protein>
<proteinExistence type="predicted"/>
<name>A0A103R918_9BURK</name>
<evidence type="ECO:0000313" key="2">
    <source>
        <dbReference type="Proteomes" id="UP000064029"/>
    </source>
</evidence>